<feature type="transmembrane region" description="Helical" evidence="1">
    <location>
        <begin position="178"/>
        <end position="196"/>
    </location>
</feature>
<dbReference type="OrthoDB" id="10574259at2759"/>
<keyword evidence="1" id="KW-0472">Membrane</keyword>
<comment type="caution">
    <text evidence="2">The sequence shown here is derived from an EMBL/GenBank/DDBJ whole genome shotgun (WGS) entry which is preliminary data.</text>
</comment>
<reference evidence="2" key="1">
    <citation type="journal article" date="2021" name="Open Biol.">
        <title>Shared evolutionary footprints suggest mitochondrial oxidative damage underlies multiple complex I losses in fungi.</title>
        <authorList>
            <person name="Schikora-Tamarit M.A."/>
            <person name="Marcet-Houben M."/>
            <person name="Nosek J."/>
            <person name="Gabaldon T."/>
        </authorList>
    </citation>
    <scope>NUCLEOTIDE SEQUENCE</scope>
    <source>
        <strain evidence="2">CBS6075</strain>
    </source>
</reference>
<organism evidence="2 3">
    <name type="scientific">Ogataea philodendri</name>
    <dbReference type="NCBI Taxonomy" id="1378263"/>
    <lineage>
        <taxon>Eukaryota</taxon>
        <taxon>Fungi</taxon>
        <taxon>Dikarya</taxon>
        <taxon>Ascomycota</taxon>
        <taxon>Saccharomycotina</taxon>
        <taxon>Pichiomycetes</taxon>
        <taxon>Pichiales</taxon>
        <taxon>Pichiaceae</taxon>
        <taxon>Ogataea</taxon>
    </lineage>
</organism>
<evidence type="ECO:0000313" key="3">
    <source>
        <dbReference type="Proteomes" id="UP000769157"/>
    </source>
</evidence>
<evidence type="ECO:0000313" key="2">
    <source>
        <dbReference type="EMBL" id="KAH3662455.1"/>
    </source>
</evidence>
<dbReference type="AlphaFoldDB" id="A0A9P8NZP8"/>
<keyword evidence="3" id="KW-1185">Reference proteome</keyword>
<keyword evidence="1" id="KW-0812">Transmembrane</keyword>
<gene>
    <name evidence="2" type="ORF">OGAPHI_005707</name>
</gene>
<name>A0A9P8NZP8_9ASCO</name>
<dbReference type="RefSeq" id="XP_046059544.1">
    <property type="nucleotide sequence ID" value="XM_046206917.1"/>
</dbReference>
<dbReference type="Proteomes" id="UP000769157">
    <property type="component" value="Unassembled WGS sequence"/>
</dbReference>
<keyword evidence="1" id="KW-1133">Transmembrane helix</keyword>
<reference evidence="2" key="2">
    <citation type="submission" date="2021-01" db="EMBL/GenBank/DDBJ databases">
        <authorList>
            <person name="Schikora-Tamarit M.A."/>
        </authorList>
    </citation>
    <scope>NUCLEOTIDE SEQUENCE</scope>
    <source>
        <strain evidence="2">CBS6075</strain>
    </source>
</reference>
<sequence>MDIDSAQHVVEQINVCPHVKLPFPAVKLTFFSATLDWSKLRSSSLFKETPDSIRAVIRAGMANIGSESRSNRESAGNTISGVSGVLEVYAKMAKVEHETKNGTQVQAKLTTADSIPILFKLASSLSFLASDRRLSIGCSHAYSLMDLTFWNNSATSEVRASLSVICSRWNFLNERTKYAFIGIMITMVAIPAHVAFPRSAWSEIRHRTSLTGALNRVCTYEVRSCSLLTSTAIRLMMSPVDLVIRLSGDRFIDFS</sequence>
<protein>
    <submittedName>
        <fullName evidence="2">Uncharacterized protein</fullName>
    </submittedName>
</protein>
<accession>A0A9P8NZP8</accession>
<proteinExistence type="predicted"/>
<evidence type="ECO:0000256" key="1">
    <source>
        <dbReference type="SAM" id="Phobius"/>
    </source>
</evidence>
<dbReference type="GeneID" id="70237671"/>
<dbReference type="EMBL" id="JAEUBE010000378">
    <property type="protein sequence ID" value="KAH3662455.1"/>
    <property type="molecule type" value="Genomic_DNA"/>
</dbReference>